<evidence type="ECO:0000313" key="2">
    <source>
        <dbReference type="EMBL" id="CAA7046856.1"/>
    </source>
</evidence>
<feature type="compositionally biased region" description="Low complexity" evidence="1">
    <location>
        <begin position="68"/>
        <end position="80"/>
    </location>
</feature>
<dbReference type="EMBL" id="CACVBM020001357">
    <property type="protein sequence ID" value="CAA7046856.1"/>
    <property type="molecule type" value="Genomic_DNA"/>
</dbReference>
<organism evidence="2 3">
    <name type="scientific">Microthlaspi erraticum</name>
    <dbReference type="NCBI Taxonomy" id="1685480"/>
    <lineage>
        <taxon>Eukaryota</taxon>
        <taxon>Viridiplantae</taxon>
        <taxon>Streptophyta</taxon>
        <taxon>Embryophyta</taxon>
        <taxon>Tracheophyta</taxon>
        <taxon>Spermatophyta</taxon>
        <taxon>Magnoliopsida</taxon>
        <taxon>eudicotyledons</taxon>
        <taxon>Gunneridae</taxon>
        <taxon>Pentapetalae</taxon>
        <taxon>rosids</taxon>
        <taxon>malvids</taxon>
        <taxon>Brassicales</taxon>
        <taxon>Brassicaceae</taxon>
        <taxon>Coluteocarpeae</taxon>
        <taxon>Microthlaspi</taxon>
    </lineage>
</organism>
<feature type="compositionally biased region" description="Polar residues" evidence="1">
    <location>
        <begin position="47"/>
        <end position="58"/>
    </location>
</feature>
<feature type="region of interest" description="Disordered" evidence="1">
    <location>
        <begin position="17"/>
        <end position="154"/>
    </location>
</feature>
<keyword evidence="3" id="KW-1185">Reference proteome</keyword>
<proteinExistence type="predicted"/>
<sequence length="154" mass="16451">MEELTMEMVLFEGVVEAESFATAEDEPMADEEATAEKPEEPEIPRDAQTTEPIPNSAETLAPPPTDGATEAAVTTPPVVTVRDELNAAATESEPDASVPPRDPTPVASQPHDERKYSSTGLPPSKKMKEKSRSLHLQSQAQNSIYSGEESSGSS</sequence>
<dbReference type="AlphaFoldDB" id="A0A6D2JS85"/>
<comment type="caution">
    <text evidence="2">The sequence shown here is derived from an EMBL/GenBank/DDBJ whole genome shotgun (WGS) entry which is preliminary data.</text>
</comment>
<dbReference type="Proteomes" id="UP000467841">
    <property type="component" value="Unassembled WGS sequence"/>
</dbReference>
<evidence type="ECO:0000256" key="1">
    <source>
        <dbReference type="SAM" id="MobiDB-lite"/>
    </source>
</evidence>
<feature type="compositionally biased region" description="Acidic residues" evidence="1">
    <location>
        <begin position="23"/>
        <end position="33"/>
    </location>
</feature>
<feature type="compositionally biased region" description="Polar residues" evidence="1">
    <location>
        <begin position="134"/>
        <end position="145"/>
    </location>
</feature>
<accession>A0A6D2JS85</accession>
<reference evidence="2" key="1">
    <citation type="submission" date="2020-01" db="EMBL/GenBank/DDBJ databases">
        <authorList>
            <person name="Mishra B."/>
        </authorList>
    </citation>
    <scope>NUCLEOTIDE SEQUENCE [LARGE SCALE GENOMIC DNA]</scope>
</reference>
<gene>
    <name evidence="2" type="ORF">MERR_LOCUS34091</name>
</gene>
<feature type="compositionally biased region" description="Basic and acidic residues" evidence="1">
    <location>
        <begin position="34"/>
        <end position="45"/>
    </location>
</feature>
<name>A0A6D2JS85_9BRAS</name>
<evidence type="ECO:0000313" key="3">
    <source>
        <dbReference type="Proteomes" id="UP000467841"/>
    </source>
</evidence>
<protein>
    <submittedName>
        <fullName evidence="2">Uncharacterized protein</fullName>
    </submittedName>
</protein>